<feature type="transmembrane region" description="Helical" evidence="7">
    <location>
        <begin position="89"/>
        <end position="111"/>
    </location>
</feature>
<feature type="transmembrane region" description="Helical" evidence="7">
    <location>
        <begin position="172"/>
        <end position="199"/>
    </location>
</feature>
<dbReference type="CDD" id="cd06261">
    <property type="entry name" value="TM_PBP2"/>
    <property type="match status" value="1"/>
</dbReference>
<gene>
    <name evidence="9" type="ORF">SAMN05518683_1013</name>
</gene>
<accession>A0A1I5KVV4</accession>
<dbReference type="GO" id="GO:0055085">
    <property type="term" value="P:transmembrane transport"/>
    <property type="evidence" value="ECO:0007669"/>
    <property type="project" value="InterPro"/>
</dbReference>
<feature type="transmembrane region" description="Helical" evidence="7">
    <location>
        <begin position="123"/>
        <end position="142"/>
    </location>
</feature>
<evidence type="ECO:0000256" key="7">
    <source>
        <dbReference type="RuleBase" id="RU363032"/>
    </source>
</evidence>
<dbReference type="SUPFAM" id="SSF160964">
    <property type="entry name" value="MalF N-terminal region-like"/>
    <property type="match status" value="1"/>
</dbReference>
<proteinExistence type="inferred from homology"/>
<name>A0A1I5KVV4_9BACI</name>
<dbReference type="SUPFAM" id="SSF161098">
    <property type="entry name" value="MetI-like"/>
    <property type="match status" value="1"/>
</dbReference>
<dbReference type="RefSeq" id="WP_093334601.1">
    <property type="nucleotide sequence ID" value="NZ_FOXD01000001.1"/>
</dbReference>
<keyword evidence="5 7" id="KW-1133">Transmembrane helix</keyword>
<reference evidence="10" key="1">
    <citation type="submission" date="2016-10" db="EMBL/GenBank/DDBJ databases">
        <authorList>
            <person name="Varghese N."/>
            <person name="Submissions S."/>
        </authorList>
    </citation>
    <scope>NUCLEOTIDE SEQUENCE [LARGE SCALE GENOMIC DNA]</scope>
    <source>
        <strain evidence="10">S7</strain>
    </source>
</reference>
<dbReference type="PROSITE" id="PS50928">
    <property type="entry name" value="ABC_TM1"/>
    <property type="match status" value="1"/>
</dbReference>
<dbReference type="Pfam" id="PF00528">
    <property type="entry name" value="BPD_transp_1"/>
    <property type="match status" value="1"/>
</dbReference>
<feature type="transmembrane region" description="Helical" evidence="7">
    <location>
        <begin position="220"/>
        <end position="241"/>
    </location>
</feature>
<evidence type="ECO:0000256" key="1">
    <source>
        <dbReference type="ARBA" id="ARBA00004651"/>
    </source>
</evidence>
<feature type="domain" description="ABC transmembrane type-1" evidence="8">
    <location>
        <begin position="85"/>
        <end position="297"/>
    </location>
</feature>
<evidence type="ECO:0000256" key="4">
    <source>
        <dbReference type="ARBA" id="ARBA00022692"/>
    </source>
</evidence>
<dbReference type="GO" id="GO:0005886">
    <property type="term" value="C:plasma membrane"/>
    <property type="evidence" value="ECO:0007669"/>
    <property type="project" value="UniProtKB-SubCell"/>
</dbReference>
<feature type="transmembrane region" description="Helical" evidence="7">
    <location>
        <begin position="27"/>
        <end position="48"/>
    </location>
</feature>
<dbReference type="InterPro" id="IPR051393">
    <property type="entry name" value="ABC_transporter_permease"/>
</dbReference>
<evidence type="ECO:0000313" key="10">
    <source>
        <dbReference type="Proteomes" id="UP000198892"/>
    </source>
</evidence>
<evidence type="ECO:0000256" key="5">
    <source>
        <dbReference type="ARBA" id="ARBA00022989"/>
    </source>
</evidence>
<dbReference type="OrthoDB" id="5174895at2"/>
<protein>
    <submittedName>
        <fullName evidence="9">Raffinose/stachyose/melibiose transport system permease protein</fullName>
    </submittedName>
</protein>
<evidence type="ECO:0000313" key="9">
    <source>
        <dbReference type="EMBL" id="SFO89083.1"/>
    </source>
</evidence>
<sequence>MQKAYEFSRKLKSKKSEKMRSNSENSLWVMFIPALLFISVFIIFPFIYGFRISLTNWDGFSQTMNFTGISQYIRLFSDPTTWLVTRNTLLYGVGSTVLQMALGLAYALLLVNSIKMRVITRTIIYLPVIISPLIMGYIWYFIFAYDNGALNDILLAFGLEKSNFLGHPYVNIFIIVMVNVYQFVGLSMIVFIAGIQSISRDFFEAAKIDGASRFQQLKNITIPLLVPAMTINVIINLIGGLKLFDVIISLTGGGPGDVSQSLSTFMYSLYFERQDAGYAATQGIFMVILIFTITVCSVLYLRRKEIEA</sequence>
<keyword evidence="10" id="KW-1185">Reference proteome</keyword>
<dbReference type="STRING" id="1884432.SAMN05518683_1013"/>
<comment type="similarity">
    <text evidence="7">Belongs to the binding-protein-dependent transport system permease family.</text>
</comment>
<comment type="subcellular location">
    <subcellularLocation>
        <location evidence="1 7">Cell membrane</location>
        <topology evidence="1 7">Multi-pass membrane protein</topology>
    </subcellularLocation>
</comment>
<keyword evidence="3" id="KW-1003">Cell membrane</keyword>
<feature type="transmembrane region" description="Helical" evidence="7">
    <location>
        <begin position="276"/>
        <end position="301"/>
    </location>
</feature>
<keyword evidence="2 7" id="KW-0813">Transport</keyword>
<keyword evidence="4 7" id="KW-0812">Transmembrane</keyword>
<evidence type="ECO:0000259" key="8">
    <source>
        <dbReference type="PROSITE" id="PS50928"/>
    </source>
</evidence>
<evidence type="ECO:0000256" key="3">
    <source>
        <dbReference type="ARBA" id="ARBA00022475"/>
    </source>
</evidence>
<keyword evidence="6 7" id="KW-0472">Membrane</keyword>
<dbReference type="PANTHER" id="PTHR30193">
    <property type="entry name" value="ABC TRANSPORTER PERMEASE PROTEIN"/>
    <property type="match status" value="1"/>
</dbReference>
<evidence type="ECO:0000256" key="2">
    <source>
        <dbReference type="ARBA" id="ARBA00022448"/>
    </source>
</evidence>
<dbReference type="EMBL" id="FOXD01000001">
    <property type="protein sequence ID" value="SFO89083.1"/>
    <property type="molecule type" value="Genomic_DNA"/>
</dbReference>
<dbReference type="Proteomes" id="UP000198892">
    <property type="component" value="Unassembled WGS sequence"/>
</dbReference>
<dbReference type="AlphaFoldDB" id="A0A1I5KVV4"/>
<organism evidence="9 10">
    <name type="scientific">Salibacterium halotolerans</name>
    <dbReference type="NCBI Taxonomy" id="1884432"/>
    <lineage>
        <taxon>Bacteria</taxon>
        <taxon>Bacillati</taxon>
        <taxon>Bacillota</taxon>
        <taxon>Bacilli</taxon>
        <taxon>Bacillales</taxon>
        <taxon>Bacillaceae</taxon>
    </lineage>
</organism>
<evidence type="ECO:0000256" key="6">
    <source>
        <dbReference type="ARBA" id="ARBA00023136"/>
    </source>
</evidence>
<dbReference type="InterPro" id="IPR000515">
    <property type="entry name" value="MetI-like"/>
</dbReference>
<dbReference type="PANTHER" id="PTHR30193:SF37">
    <property type="entry name" value="INNER MEMBRANE ABC TRANSPORTER PERMEASE PROTEIN YCJO"/>
    <property type="match status" value="1"/>
</dbReference>
<dbReference type="Gene3D" id="1.10.3720.10">
    <property type="entry name" value="MetI-like"/>
    <property type="match status" value="1"/>
</dbReference>
<dbReference type="InterPro" id="IPR035906">
    <property type="entry name" value="MetI-like_sf"/>
</dbReference>